<evidence type="ECO:0000256" key="8">
    <source>
        <dbReference type="ARBA" id="ARBA00022833"/>
    </source>
</evidence>
<evidence type="ECO:0000259" key="10">
    <source>
        <dbReference type="SMART" id="SM00849"/>
    </source>
</evidence>
<dbReference type="Gene3D" id="3.60.15.10">
    <property type="entry name" value="Ribonuclease Z/Hydroxyacylglutathione hydrolase-like"/>
    <property type="match status" value="1"/>
</dbReference>
<dbReference type="GO" id="GO:0046872">
    <property type="term" value="F:metal ion binding"/>
    <property type="evidence" value="ECO:0007669"/>
    <property type="project" value="UniProtKB-KW"/>
</dbReference>
<dbReference type="AlphaFoldDB" id="A0A9R1T2K1"/>
<evidence type="ECO:0000256" key="1">
    <source>
        <dbReference type="ARBA" id="ARBA00001623"/>
    </source>
</evidence>
<dbReference type="GO" id="GO:0004416">
    <property type="term" value="F:hydroxyacylglutathione hydrolase activity"/>
    <property type="evidence" value="ECO:0007669"/>
    <property type="project" value="UniProtKB-EC"/>
</dbReference>
<keyword evidence="11" id="KW-1185">Reference proteome</keyword>
<accession>A0A9R1T2K1</accession>
<dbReference type="InterPro" id="IPR035680">
    <property type="entry name" value="Clx_II_MBL"/>
</dbReference>
<keyword evidence="6" id="KW-0479">Metal-binding</keyword>
<dbReference type="InterPro" id="IPR032282">
    <property type="entry name" value="HAGH_C"/>
</dbReference>
<dbReference type="InterPro" id="IPR017782">
    <property type="entry name" value="Hydroxyacylglutathione_Hdrlase"/>
</dbReference>
<dbReference type="InterPro" id="IPR036866">
    <property type="entry name" value="RibonucZ/Hydroxyglut_hydro"/>
</dbReference>
<comment type="similarity">
    <text evidence="4">Belongs to the metallo-beta-lactamase superfamily. Glyoxalase II family.</text>
</comment>
<organism evidence="11 12">
    <name type="scientific">Fopius arisanus</name>
    <dbReference type="NCBI Taxonomy" id="64838"/>
    <lineage>
        <taxon>Eukaryota</taxon>
        <taxon>Metazoa</taxon>
        <taxon>Ecdysozoa</taxon>
        <taxon>Arthropoda</taxon>
        <taxon>Hexapoda</taxon>
        <taxon>Insecta</taxon>
        <taxon>Pterygota</taxon>
        <taxon>Neoptera</taxon>
        <taxon>Endopterygota</taxon>
        <taxon>Hymenoptera</taxon>
        <taxon>Apocrita</taxon>
        <taxon>Ichneumonoidea</taxon>
        <taxon>Braconidae</taxon>
        <taxon>Opiinae</taxon>
        <taxon>Fopius</taxon>
    </lineage>
</organism>
<evidence type="ECO:0000256" key="5">
    <source>
        <dbReference type="ARBA" id="ARBA00011917"/>
    </source>
</evidence>
<name>A0A9R1T2K1_9HYME</name>
<comment type="pathway">
    <text evidence="3">Secondary metabolite metabolism; methylglyoxal degradation; (R)-lactate from methylglyoxal: step 2/2.</text>
</comment>
<dbReference type="Proteomes" id="UP000694866">
    <property type="component" value="Unplaced"/>
</dbReference>
<dbReference type="Pfam" id="PF16123">
    <property type="entry name" value="HAGH_C"/>
    <property type="match status" value="1"/>
</dbReference>
<keyword evidence="8" id="KW-0862">Zinc</keyword>
<dbReference type="KEGG" id="fas:105265528"/>
<dbReference type="GO" id="GO:0031123">
    <property type="term" value="P:RNA 3'-end processing"/>
    <property type="evidence" value="ECO:0007669"/>
    <property type="project" value="UniProtKB-ARBA"/>
</dbReference>
<evidence type="ECO:0000313" key="14">
    <source>
        <dbReference type="RefSeq" id="XP_011301370.1"/>
    </source>
</evidence>
<dbReference type="RefSeq" id="XP_011301368.1">
    <property type="nucleotide sequence ID" value="XM_011303066.1"/>
</dbReference>
<proteinExistence type="inferred from homology"/>
<sequence>MFFNTALRHCPFWLKKQLSGAYFTGTVRNISRKGSGKMDSNLKTHTVKTIVEFQSMSVHILPALQDNFMYLIVDDKTKEAAVVDPVTPGLVASTVEEHKVNLTTILTTHHHWDHAGGNTNMLEKFKDVLIYGGDDRIDGIHKIVGHGDSLEIGSLKVKCLATPCHTTGHICYVVNAQDDEPPSVFTGDTLFVGGCGRFFEGTPEQMCKALLEVLGSLPEKTNIFCGHEYTCANLQFGMEVEPLNQDIKEKFEWAKNRRKLKAPTVPSTIEDEKKTNPFMRVNEPSVKEYTAMIDPIATMGSLRKEKDSFKPKEKI</sequence>
<dbReference type="SUPFAM" id="SSF56281">
    <property type="entry name" value="Metallo-hydrolase/oxidoreductase"/>
    <property type="match status" value="1"/>
</dbReference>
<dbReference type="CDD" id="cd07723">
    <property type="entry name" value="hydroxyacylglutathione_hydrolase_MBL-fold"/>
    <property type="match status" value="1"/>
</dbReference>
<dbReference type="EC" id="3.1.2.6" evidence="5"/>
<evidence type="ECO:0000256" key="6">
    <source>
        <dbReference type="ARBA" id="ARBA00022723"/>
    </source>
</evidence>
<dbReference type="GO" id="GO:0019243">
    <property type="term" value="P:methylglyoxal catabolic process to D-lactate via S-lactoyl-glutathione"/>
    <property type="evidence" value="ECO:0007669"/>
    <property type="project" value="InterPro"/>
</dbReference>
<comment type="cofactor">
    <cofactor evidence="2">
        <name>Zn(2+)</name>
        <dbReference type="ChEBI" id="CHEBI:29105"/>
    </cofactor>
</comment>
<evidence type="ECO:0000256" key="2">
    <source>
        <dbReference type="ARBA" id="ARBA00001947"/>
    </source>
</evidence>
<evidence type="ECO:0000313" key="13">
    <source>
        <dbReference type="RefSeq" id="XP_011301369.1"/>
    </source>
</evidence>
<dbReference type="FunFam" id="3.60.15.10:FF:000019">
    <property type="entry name" value="Hydroxyacylglutathione hydrolase, mitochondrial"/>
    <property type="match status" value="1"/>
</dbReference>
<dbReference type="RefSeq" id="XP_011301370.1">
    <property type="nucleotide sequence ID" value="XM_011303068.1"/>
</dbReference>
<dbReference type="GeneID" id="105265528"/>
<evidence type="ECO:0000313" key="12">
    <source>
        <dbReference type="RefSeq" id="XP_011301368.1"/>
    </source>
</evidence>
<evidence type="ECO:0000256" key="7">
    <source>
        <dbReference type="ARBA" id="ARBA00022801"/>
    </source>
</evidence>
<evidence type="ECO:0000256" key="4">
    <source>
        <dbReference type="ARBA" id="ARBA00006759"/>
    </source>
</evidence>
<gene>
    <name evidence="12 13 14" type="primary">tzn</name>
</gene>
<accession>A0A9R1T1J1</accession>
<dbReference type="HAMAP" id="MF_01374">
    <property type="entry name" value="Glyoxalase_2"/>
    <property type="match status" value="1"/>
</dbReference>
<feature type="domain" description="Metallo-beta-lactamase" evidence="10">
    <location>
        <begin position="66"/>
        <end position="227"/>
    </location>
</feature>
<reference evidence="12 13" key="1">
    <citation type="submission" date="2025-04" db="UniProtKB">
        <authorList>
            <consortium name="RefSeq"/>
        </authorList>
    </citation>
    <scope>IDENTIFICATION</scope>
    <source>
        <strain evidence="12 13">USDA-PBARC FA_bdor</strain>
        <tissue evidence="12 13">Whole organism</tissue>
    </source>
</reference>
<dbReference type="PANTHER" id="PTHR11935">
    <property type="entry name" value="BETA LACTAMASE DOMAIN"/>
    <property type="match status" value="1"/>
</dbReference>
<dbReference type="CTD" id="40299"/>
<dbReference type="OrthoDB" id="515692at2759"/>
<keyword evidence="7 12" id="KW-0378">Hydrolase</keyword>
<dbReference type="InterPro" id="IPR001279">
    <property type="entry name" value="Metallo-B-lactamas"/>
</dbReference>
<dbReference type="PANTHER" id="PTHR11935:SF94">
    <property type="entry name" value="TENZING NORGAY, ISOFORM C"/>
    <property type="match status" value="1"/>
</dbReference>
<evidence type="ECO:0000256" key="3">
    <source>
        <dbReference type="ARBA" id="ARBA00004963"/>
    </source>
</evidence>
<accession>A0A9R1T293</accession>
<protein>
    <recommendedName>
        <fullName evidence="5">hydroxyacylglutathione hydrolase</fullName>
        <ecNumber evidence="5">3.1.2.6</ecNumber>
    </recommendedName>
    <alternativeName>
        <fullName evidence="9">Glyoxalase II</fullName>
    </alternativeName>
</protein>
<dbReference type="PIRSF" id="PIRSF005457">
    <property type="entry name" value="Glx"/>
    <property type="match status" value="1"/>
</dbReference>
<dbReference type="NCBIfam" id="TIGR03413">
    <property type="entry name" value="GSH_gloB"/>
    <property type="match status" value="1"/>
</dbReference>
<evidence type="ECO:0000256" key="9">
    <source>
        <dbReference type="ARBA" id="ARBA00031044"/>
    </source>
</evidence>
<comment type="catalytic activity">
    <reaction evidence="1">
        <text>an S-(2-hydroxyacyl)glutathione + H2O = a 2-hydroxy carboxylate + glutathione + H(+)</text>
        <dbReference type="Rhea" id="RHEA:21864"/>
        <dbReference type="ChEBI" id="CHEBI:15377"/>
        <dbReference type="ChEBI" id="CHEBI:15378"/>
        <dbReference type="ChEBI" id="CHEBI:57925"/>
        <dbReference type="ChEBI" id="CHEBI:58896"/>
        <dbReference type="ChEBI" id="CHEBI:71261"/>
        <dbReference type="EC" id="3.1.2.6"/>
    </reaction>
</comment>
<dbReference type="Pfam" id="PF00753">
    <property type="entry name" value="Lactamase_B"/>
    <property type="match status" value="1"/>
</dbReference>
<dbReference type="SMART" id="SM00849">
    <property type="entry name" value="Lactamase_B"/>
    <property type="match status" value="1"/>
</dbReference>
<evidence type="ECO:0000313" key="11">
    <source>
        <dbReference type="Proteomes" id="UP000694866"/>
    </source>
</evidence>
<dbReference type="RefSeq" id="XP_011301369.1">
    <property type="nucleotide sequence ID" value="XM_011303067.1"/>
</dbReference>